<comment type="catalytic activity">
    <reaction evidence="10 11">
        <text>L-serine = pyruvate + NH4(+)</text>
        <dbReference type="Rhea" id="RHEA:19169"/>
        <dbReference type="ChEBI" id="CHEBI:15361"/>
        <dbReference type="ChEBI" id="CHEBI:28938"/>
        <dbReference type="ChEBI" id="CHEBI:33384"/>
        <dbReference type="EC" id="4.3.1.17"/>
    </reaction>
</comment>
<evidence type="ECO:0000256" key="9">
    <source>
        <dbReference type="ARBA" id="ARBA00023239"/>
    </source>
</evidence>
<dbReference type="EC" id="4.3.1.17" evidence="11"/>
<protein>
    <recommendedName>
        <fullName evidence="11">L-serine dehydratase</fullName>
        <ecNumber evidence="11">4.3.1.17</ecNumber>
    </recommendedName>
</protein>
<dbReference type="Pfam" id="PF03313">
    <property type="entry name" value="SDH_alpha"/>
    <property type="match status" value="1"/>
</dbReference>
<dbReference type="STRING" id="1122949.GCA_000378725_00015"/>
<keyword evidence="6 11" id="KW-0479">Metal-binding</keyword>
<evidence type="ECO:0000256" key="10">
    <source>
        <dbReference type="ARBA" id="ARBA00049406"/>
    </source>
</evidence>
<reference evidence="13 14" key="1">
    <citation type="submission" date="2018-06" db="EMBL/GenBank/DDBJ databases">
        <authorList>
            <consortium name="Pathogen Informatics"/>
            <person name="Doyle S."/>
        </authorList>
    </citation>
    <scope>NUCLEOTIDE SEQUENCE [LARGE SCALE GENOMIC DNA]</scope>
    <source>
        <strain evidence="13 14">NCTC13149</strain>
    </source>
</reference>
<evidence type="ECO:0000256" key="4">
    <source>
        <dbReference type="ARBA" id="ARBA00022432"/>
    </source>
</evidence>
<evidence type="ECO:0000256" key="2">
    <source>
        <dbReference type="ARBA" id="ARBA00004742"/>
    </source>
</evidence>
<dbReference type="GO" id="GO:0051539">
    <property type="term" value="F:4 iron, 4 sulfur cluster binding"/>
    <property type="evidence" value="ECO:0007669"/>
    <property type="project" value="UniProtKB-UniRule"/>
</dbReference>
<evidence type="ECO:0000256" key="5">
    <source>
        <dbReference type="ARBA" id="ARBA00022485"/>
    </source>
</evidence>
<dbReference type="NCBIfam" id="TIGR00718">
    <property type="entry name" value="sda_alpha"/>
    <property type="match status" value="1"/>
</dbReference>
<dbReference type="AlphaFoldDB" id="A0A379C6X9"/>
<evidence type="ECO:0000256" key="11">
    <source>
        <dbReference type="RuleBase" id="RU366059"/>
    </source>
</evidence>
<dbReference type="GO" id="GO:0006094">
    <property type="term" value="P:gluconeogenesis"/>
    <property type="evidence" value="ECO:0007669"/>
    <property type="project" value="UniProtKB-KW"/>
</dbReference>
<evidence type="ECO:0000313" key="14">
    <source>
        <dbReference type="Proteomes" id="UP000255517"/>
    </source>
</evidence>
<evidence type="ECO:0000259" key="12">
    <source>
        <dbReference type="Pfam" id="PF03313"/>
    </source>
</evidence>
<evidence type="ECO:0000256" key="1">
    <source>
        <dbReference type="ARBA" id="ARBA00001966"/>
    </source>
</evidence>
<evidence type="ECO:0000256" key="3">
    <source>
        <dbReference type="ARBA" id="ARBA00008636"/>
    </source>
</evidence>
<comment type="cofactor">
    <cofactor evidence="1 11">
        <name>[4Fe-4S] cluster</name>
        <dbReference type="ChEBI" id="CHEBI:49883"/>
    </cofactor>
</comment>
<dbReference type="RefSeq" id="WP_019034110.1">
    <property type="nucleotide sequence ID" value="NZ_JASOSY010000002.1"/>
</dbReference>
<dbReference type="InterPro" id="IPR051318">
    <property type="entry name" value="Fe-S_L-Ser"/>
</dbReference>
<dbReference type="OrthoDB" id="9805537at2"/>
<dbReference type="InterPro" id="IPR005130">
    <property type="entry name" value="Ser_deHydtase-like_asu"/>
</dbReference>
<organism evidence="13 14">
    <name type="scientific">Peptoniphilus lacrimalis</name>
    <dbReference type="NCBI Taxonomy" id="33031"/>
    <lineage>
        <taxon>Bacteria</taxon>
        <taxon>Bacillati</taxon>
        <taxon>Bacillota</taxon>
        <taxon>Tissierellia</taxon>
        <taxon>Tissierellales</taxon>
        <taxon>Peptoniphilaceae</taxon>
        <taxon>Peptoniphilus</taxon>
    </lineage>
</organism>
<accession>A0A379C6X9</accession>
<sequence>MFNTAKEIIEYCQKNNCHIYDLVLEDELKNSSLTKEEIFEKILEILQVMKKSSTNTLDKKFTTKYKMIDGFAKKCFSYQETSEPIVGKFLMKAMAMAFSTSETNANMGTIAAAPTAGSSGIMPATLMSLKEKYDLDDEVLVKGLLTSIGIGQIIGKYATFAGAEGGCQAECGSASAMAASAAVEILGGSPSEALEAASITLINVLGLACDPIAGLVEYPCNFRNASGVMNALISADMAMAGIKSIVPFDEVASAMGEVGKLLNVSIRETGLGGLAGTKTGCAIRAQFLNLKEEV</sequence>
<evidence type="ECO:0000256" key="8">
    <source>
        <dbReference type="ARBA" id="ARBA00023014"/>
    </source>
</evidence>
<evidence type="ECO:0000256" key="7">
    <source>
        <dbReference type="ARBA" id="ARBA00023004"/>
    </source>
</evidence>
<feature type="domain" description="Serine dehydratase-like alpha subunit" evidence="12">
    <location>
        <begin position="15"/>
        <end position="275"/>
    </location>
</feature>
<keyword evidence="5 11" id="KW-0004">4Fe-4S</keyword>
<gene>
    <name evidence="13" type="primary">sdhA</name>
    <name evidence="13" type="ORF">NCTC13149_01772</name>
</gene>
<keyword evidence="9 11" id="KW-0456">Lyase</keyword>
<keyword evidence="7 11" id="KW-0408">Iron</keyword>
<dbReference type="PANTHER" id="PTHR30182:SF1">
    <property type="entry name" value="L-SERINE DEHYDRATASE 1"/>
    <property type="match status" value="1"/>
</dbReference>
<comment type="pathway">
    <text evidence="2">Carbohydrate biosynthesis; gluconeogenesis.</text>
</comment>
<dbReference type="GO" id="GO:0046872">
    <property type="term" value="F:metal ion binding"/>
    <property type="evidence" value="ECO:0007669"/>
    <property type="project" value="UniProtKB-KW"/>
</dbReference>
<comment type="similarity">
    <text evidence="3 11">Belongs to the iron-sulfur dependent L-serine dehydratase family.</text>
</comment>
<dbReference type="GO" id="GO:0003941">
    <property type="term" value="F:L-serine ammonia-lyase activity"/>
    <property type="evidence" value="ECO:0007669"/>
    <property type="project" value="UniProtKB-UniRule"/>
</dbReference>
<dbReference type="PANTHER" id="PTHR30182">
    <property type="entry name" value="L-SERINE DEHYDRATASE"/>
    <property type="match status" value="1"/>
</dbReference>
<dbReference type="InterPro" id="IPR004642">
    <property type="entry name" value="Ser_deHydtase_asu"/>
</dbReference>
<proteinExistence type="inferred from homology"/>
<name>A0A379C6X9_9FIRM</name>
<keyword evidence="8 11" id="KW-0411">Iron-sulfur</keyword>
<keyword evidence="4 11" id="KW-0312">Gluconeogenesis</keyword>
<dbReference type="EMBL" id="UGSZ01000001">
    <property type="protein sequence ID" value="SUB57911.1"/>
    <property type="molecule type" value="Genomic_DNA"/>
</dbReference>
<evidence type="ECO:0000313" key="13">
    <source>
        <dbReference type="EMBL" id="SUB57911.1"/>
    </source>
</evidence>
<evidence type="ECO:0000256" key="6">
    <source>
        <dbReference type="ARBA" id="ARBA00022723"/>
    </source>
</evidence>
<dbReference type="Proteomes" id="UP000255517">
    <property type="component" value="Unassembled WGS sequence"/>
</dbReference>